<sequence>MLLLIPAPSLPNSGTVITSSTVLTVITSSPYSPSSSPAPPYSSPDYVFALKNGAFQFSLGDLLSNGRSVTGVLDFVADSSTVITFLHLAIINPSMFELAMLKSSLEYLYVICYKNNKNAEVDVSNGEKHRVTVVSMETLSPSMALLLIELKKQSSCSVQLINKTDNHVAFKEFINLSGLSDCLESQQLILLPSCGLKDCQGSVLHGPLETATNDAVKICCVEDILIEGVIQQFVVHFHRARTVTVSLTGRVSTSRMGCTGGLSLDEGQFSVRFIYVLCDVELPCQLGSGGGNASTAGGGVLVIGSLEHQVFLLMDYLMLMEEWL</sequence>
<gene>
    <name evidence="1" type="ORF">CTI12_AA001040</name>
</gene>
<dbReference type="OrthoDB" id="1938193at2759"/>
<dbReference type="PANTHER" id="PTHR31513">
    <property type="entry name" value="EPHRIN TYPE-B RECEPTOR"/>
    <property type="match status" value="1"/>
</dbReference>
<keyword evidence="2" id="KW-1185">Reference proteome</keyword>
<protein>
    <submittedName>
        <fullName evidence="1">Uncharacterized protein</fullName>
    </submittedName>
</protein>
<dbReference type="PANTHER" id="PTHR31513:SF1">
    <property type="entry name" value="EPHRIN TYPE-B RECEPTOR"/>
    <property type="match status" value="1"/>
</dbReference>
<dbReference type="AlphaFoldDB" id="A0A2U1QMW9"/>
<evidence type="ECO:0000313" key="2">
    <source>
        <dbReference type="Proteomes" id="UP000245207"/>
    </source>
</evidence>
<name>A0A2U1QMW9_ARTAN</name>
<dbReference type="STRING" id="35608.A0A2U1QMW9"/>
<dbReference type="Proteomes" id="UP000245207">
    <property type="component" value="Unassembled WGS sequence"/>
</dbReference>
<reference evidence="1 2" key="1">
    <citation type="journal article" date="2018" name="Mol. Plant">
        <title>The genome of Artemisia annua provides insight into the evolution of Asteraceae family and artemisinin biosynthesis.</title>
        <authorList>
            <person name="Shen Q."/>
            <person name="Zhang L."/>
            <person name="Liao Z."/>
            <person name="Wang S."/>
            <person name="Yan T."/>
            <person name="Shi P."/>
            <person name="Liu M."/>
            <person name="Fu X."/>
            <person name="Pan Q."/>
            <person name="Wang Y."/>
            <person name="Lv Z."/>
            <person name="Lu X."/>
            <person name="Zhang F."/>
            <person name="Jiang W."/>
            <person name="Ma Y."/>
            <person name="Chen M."/>
            <person name="Hao X."/>
            <person name="Li L."/>
            <person name="Tang Y."/>
            <person name="Lv G."/>
            <person name="Zhou Y."/>
            <person name="Sun X."/>
            <person name="Brodelius P.E."/>
            <person name="Rose J.K.C."/>
            <person name="Tang K."/>
        </authorList>
    </citation>
    <scope>NUCLEOTIDE SEQUENCE [LARGE SCALE GENOMIC DNA]</scope>
    <source>
        <strain evidence="2">cv. Huhao1</strain>
        <tissue evidence="1">Leaf</tissue>
    </source>
</reference>
<proteinExistence type="predicted"/>
<organism evidence="1 2">
    <name type="scientific">Artemisia annua</name>
    <name type="common">Sweet wormwood</name>
    <dbReference type="NCBI Taxonomy" id="35608"/>
    <lineage>
        <taxon>Eukaryota</taxon>
        <taxon>Viridiplantae</taxon>
        <taxon>Streptophyta</taxon>
        <taxon>Embryophyta</taxon>
        <taxon>Tracheophyta</taxon>
        <taxon>Spermatophyta</taxon>
        <taxon>Magnoliopsida</taxon>
        <taxon>eudicotyledons</taxon>
        <taxon>Gunneridae</taxon>
        <taxon>Pentapetalae</taxon>
        <taxon>asterids</taxon>
        <taxon>campanulids</taxon>
        <taxon>Asterales</taxon>
        <taxon>Asteraceae</taxon>
        <taxon>Asteroideae</taxon>
        <taxon>Anthemideae</taxon>
        <taxon>Artemisiinae</taxon>
        <taxon>Artemisia</taxon>
    </lineage>
</organism>
<comment type="caution">
    <text evidence="1">The sequence shown here is derived from an EMBL/GenBank/DDBJ whole genome shotgun (WGS) entry which is preliminary data.</text>
</comment>
<dbReference type="EMBL" id="PKPP01000023">
    <property type="protein sequence ID" value="PWA99349.1"/>
    <property type="molecule type" value="Genomic_DNA"/>
</dbReference>
<evidence type="ECO:0000313" key="1">
    <source>
        <dbReference type="EMBL" id="PWA99349.1"/>
    </source>
</evidence>
<accession>A0A2U1QMW9</accession>